<dbReference type="InterPro" id="IPR009056">
    <property type="entry name" value="Cyt_c-like_dom"/>
</dbReference>
<keyword evidence="2 4" id="KW-0479">Metal-binding</keyword>
<dbReference type="Pfam" id="PF00034">
    <property type="entry name" value="Cytochrom_C"/>
    <property type="match status" value="1"/>
</dbReference>
<feature type="domain" description="Cytochrome c" evidence="6">
    <location>
        <begin position="73"/>
        <end position="171"/>
    </location>
</feature>
<reference evidence="7 8" key="1">
    <citation type="submission" date="2023-01" db="EMBL/GenBank/DDBJ databases">
        <title>Cultivation and genomic characterization of new, ubiquitous marine nitrite-oxidizing bacteria from the Nitrospirales.</title>
        <authorList>
            <person name="Mueller A.J."/>
            <person name="Daebeler A."/>
            <person name="Herbold C.W."/>
            <person name="Kirkegaard R.H."/>
            <person name="Daims H."/>
        </authorList>
    </citation>
    <scope>NUCLEOTIDE SEQUENCE [LARGE SCALE GENOMIC DNA]</scope>
    <source>
        <strain evidence="7 8">DK</strain>
    </source>
</reference>
<keyword evidence="3 4" id="KW-0408">Iron</keyword>
<keyword evidence="1 4" id="KW-0349">Heme</keyword>
<proteinExistence type="predicted"/>
<keyword evidence="5" id="KW-1133">Transmembrane helix</keyword>
<dbReference type="GO" id="GO:0009055">
    <property type="term" value="F:electron transfer activity"/>
    <property type="evidence" value="ECO:0007669"/>
    <property type="project" value="InterPro"/>
</dbReference>
<keyword evidence="5" id="KW-0472">Membrane</keyword>
<protein>
    <submittedName>
        <fullName evidence="7">Cytochrome c</fullName>
    </submittedName>
</protein>
<dbReference type="EMBL" id="CP116968">
    <property type="protein sequence ID" value="WNM61534.1"/>
    <property type="molecule type" value="Genomic_DNA"/>
</dbReference>
<keyword evidence="5" id="KW-0812">Transmembrane</keyword>
<accession>A0AA96GNR0</accession>
<feature type="transmembrane region" description="Helical" evidence="5">
    <location>
        <begin position="6"/>
        <end position="25"/>
    </location>
</feature>
<evidence type="ECO:0000256" key="5">
    <source>
        <dbReference type="SAM" id="Phobius"/>
    </source>
</evidence>
<dbReference type="AlphaFoldDB" id="A0AA96GNR0"/>
<dbReference type="GO" id="GO:0046872">
    <property type="term" value="F:metal ion binding"/>
    <property type="evidence" value="ECO:0007669"/>
    <property type="project" value="UniProtKB-KW"/>
</dbReference>
<evidence type="ECO:0000256" key="4">
    <source>
        <dbReference type="PROSITE-ProRule" id="PRU00433"/>
    </source>
</evidence>
<evidence type="ECO:0000259" key="6">
    <source>
        <dbReference type="PROSITE" id="PS51007"/>
    </source>
</evidence>
<sequence length="212" mass="22893">MSEVALLQIIGMCVIGVGILILLFIKGMFLRVLGFVAMVLGVFSLIALSVPQMASLPPAVETFDLASVKSPDDLASIGQKIFFSKGQCALCHSIGPSESARCPDLNGIGAKLSAEFLYESLTQPQAYIYLDFRHDGIPKEYPAQMPHIDQDPIGLSNQEIYSVIAFLQKMSGEPISIKVEDIMETAQETANSLKVASVSSTLKSQLPNLADR</sequence>
<dbReference type="RefSeq" id="WP_312743829.1">
    <property type="nucleotide sequence ID" value="NZ_CP116968.1"/>
</dbReference>
<keyword evidence="8" id="KW-1185">Reference proteome</keyword>
<gene>
    <name evidence="7" type="ORF">PQG83_17510</name>
</gene>
<dbReference type="PROSITE" id="PS51007">
    <property type="entry name" value="CYTC"/>
    <property type="match status" value="1"/>
</dbReference>
<dbReference type="InterPro" id="IPR036909">
    <property type="entry name" value="Cyt_c-like_dom_sf"/>
</dbReference>
<dbReference type="Proteomes" id="UP001302494">
    <property type="component" value="Chromosome"/>
</dbReference>
<evidence type="ECO:0000313" key="8">
    <source>
        <dbReference type="Proteomes" id="UP001302494"/>
    </source>
</evidence>
<evidence type="ECO:0000256" key="3">
    <source>
        <dbReference type="ARBA" id="ARBA00023004"/>
    </source>
</evidence>
<feature type="transmembrane region" description="Helical" evidence="5">
    <location>
        <begin position="32"/>
        <end position="50"/>
    </location>
</feature>
<evidence type="ECO:0000313" key="7">
    <source>
        <dbReference type="EMBL" id="WNM61534.1"/>
    </source>
</evidence>
<evidence type="ECO:0000256" key="2">
    <source>
        <dbReference type="ARBA" id="ARBA00022723"/>
    </source>
</evidence>
<evidence type="ECO:0000256" key="1">
    <source>
        <dbReference type="ARBA" id="ARBA00022617"/>
    </source>
</evidence>
<dbReference type="SUPFAM" id="SSF46626">
    <property type="entry name" value="Cytochrome c"/>
    <property type="match status" value="1"/>
</dbReference>
<name>A0AA96GNR0_9BACT</name>
<dbReference type="GO" id="GO:0020037">
    <property type="term" value="F:heme binding"/>
    <property type="evidence" value="ECO:0007669"/>
    <property type="project" value="InterPro"/>
</dbReference>
<dbReference type="Gene3D" id="1.10.760.10">
    <property type="entry name" value="Cytochrome c-like domain"/>
    <property type="match status" value="1"/>
</dbReference>
<dbReference type="KEGG" id="nneo:PQG83_17510"/>
<organism evidence="7 8">
    <name type="scientific">Candidatus Nitrospira neomarina</name>
    <dbReference type="NCBI Taxonomy" id="3020899"/>
    <lineage>
        <taxon>Bacteria</taxon>
        <taxon>Pseudomonadati</taxon>
        <taxon>Nitrospirota</taxon>
        <taxon>Nitrospiria</taxon>
        <taxon>Nitrospirales</taxon>
        <taxon>Nitrospiraceae</taxon>
        <taxon>Nitrospira</taxon>
    </lineage>
</organism>